<dbReference type="WBParaSite" id="nRc.2.0.1.t29913-RA">
    <property type="protein sequence ID" value="nRc.2.0.1.t29913-RA"/>
    <property type="gene ID" value="nRc.2.0.1.g29913"/>
</dbReference>
<organism evidence="1 2">
    <name type="scientific">Romanomermis culicivorax</name>
    <name type="common">Nematode worm</name>
    <dbReference type="NCBI Taxonomy" id="13658"/>
    <lineage>
        <taxon>Eukaryota</taxon>
        <taxon>Metazoa</taxon>
        <taxon>Ecdysozoa</taxon>
        <taxon>Nematoda</taxon>
        <taxon>Enoplea</taxon>
        <taxon>Dorylaimia</taxon>
        <taxon>Mermithida</taxon>
        <taxon>Mermithoidea</taxon>
        <taxon>Mermithidae</taxon>
        <taxon>Romanomermis</taxon>
    </lineage>
</organism>
<reference evidence="2" key="1">
    <citation type="submission" date="2022-11" db="UniProtKB">
        <authorList>
            <consortium name="WormBaseParasite"/>
        </authorList>
    </citation>
    <scope>IDENTIFICATION</scope>
</reference>
<accession>A0A915JUZ3</accession>
<keyword evidence="1" id="KW-1185">Reference proteome</keyword>
<sequence length="78" mass="9368">MFTLQCVTLDMYIVGKFTNLIGFIFNDGEFKQILGPMFLRYRFTNIFFLWLLVKIRNLPKLKYPSMIEFSIKMELNSE</sequence>
<evidence type="ECO:0000313" key="1">
    <source>
        <dbReference type="Proteomes" id="UP000887565"/>
    </source>
</evidence>
<name>A0A915JUZ3_ROMCU</name>
<proteinExistence type="predicted"/>
<evidence type="ECO:0000313" key="2">
    <source>
        <dbReference type="WBParaSite" id="nRc.2.0.1.t29913-RA"/>
    </source>
</evidence>
<dbReference type="AlphaFoldDB" id="A0A915JUZ3"/>
<protein>
    <submittedName>
        <fullName evidence="2">Uncharacterized protein</fullName>
    </submittedName>
</protein>
<dbReference type="Proteomes" id="UP000887565">
    <property type="component" value="Unplaced"/>
</dbReference>